<feature type="compositionally biased region" description="Low complexity" evidence="1">
    <location>
        <begin position="1"/>
        <end position="12"/>
    </location>
</feature>
<feature type="region of interest" description="Disordered" evidence="1">
    <location>
        <begin position="1"/>
        <end position="37"/>
    </location>
</feature>
<accession>A0ABW3BMJ0</accession>
<keyword evidence="3" id="KW-1185">Reference proteome</keyword>
<organism evidence="2 3">
    <name type="scientific">Streptomonospora algeriensis</name>
    <dbReference type="NCBI Taxonomy" id="995084"/>
    <lineage>
        <taxon>Bacteria</taxon>
        <taxon>Bacillati</taxon>
        <taxon>Actinomycetota</taxon>
        <taxon>Actinomycetes</taxon>
        <taxon>Streptosporangiales</taxon>
        <taxon>Nocardiopsidaceae</taxon>
        <taxon>Streptomonospora</taxon>
    </lineage>
</organism>
<sequence>GRARSAPYHPVADPAPAPAVPQPPERSHTEDLPEPEQEWLRRTAWTLVTQARENPVYYATSPVAALDRFLDTHLRTRPEAIPSAWARAVHDDDTRADLLDTLVDLVAAVE</sequence>
<feature type="non-terminal residue" evidence="2">
    <location>
        <position position="1"/>
    </location>
</feature>
<evidence type="ECO:0000313" key="3">
    <source>
        <dbReference type="Proteomes" id="UP001596956"/>
    </source>
</evidence>
<feature type="compositionally biased region" description="Pro residues" evidence="1">
    <location>
        <begin position="13"/>
        <end position="24"/>
    </location>
</feature>
<reference evidence="3" key="1">
    <citation type="journal article" date="2019" name="Int. J. Syst. Evol. Microbiol.">
        <title>The Global Catalogue of Microorganisms (GCM) 10K type strain sequencing project: providing services to taxonomists for standard genome sequencing and annotation.</title>
        <authorList>
            <consortium name="The Broad Institute Genomics Platform"/>
            <consortium name="The Broad Institute Genome Sequencing Center for Infectious Disease"/>
            <person name="Wu L."/>
            <person name="Ma J."/>
        </authorList>
    </citation>
    <scope>NUCLEOTIDE SEQUENCE [LARGE SCALE GENOMIC DNA]</scope>
    <source>
        <strain evidence="3">CCUG 63369</strain>
    </source>
</reference>
<name>A0ABW3BMJ0_9ACTN</name>
<evidence type="ECO:0000256" key="1">
    <source>
        <dbReference type="SAM" id="MobiDB-lite"/>
    </source>
</evidence>
<protein>
    <submittedName>
        <fullName evidence="2">Uncharacterized protein</fullName>
    </submittedName>
</protein>
<dbReference type="EMBL" id="JBHTHR010001113">
    <property type="protein sequence ID" value="MFD0803773.1"/>
    <property type="molecule type" value="Genomic_DNA"/>
</dbReference>
<evidence type="ECO:0000313" key="2">
    <source>
        <dbReference type="EMBL" id="MFD0803773.1"/>
    </source>
</evidence>
<proteinExistence type="predicted"/>
<comment type="caution">
    <text evidence="2">The sequence shown here is derived from an EMBL/GenBank/DDBJ whole genome shotgun (WGS) entry which is preliminary data.</text>
</comment>
<dbReference type="Proteomes" id="UP001596956">
    <property type="component" value="Unassembled WGS sequence"/>
</dbReference>
<gene>
    <name evidence="2" type="ORF">ACFQZU_20975</name>
</gene>